<dbReference type="EMBL" id="LRGB01001581">
    <property type="protein sequence ID" value="KZS11393.1"/>
    <property type="molecule type" value="Genomic_DNA"/>
</dbReference>
<feature type="domain" description="Tudor" evidence="2">
    <location>
        <begin position="1196"/>
        <end position="1254"/>
    </location>
</feature>
<dbReference type="InterPro" id="IPR002999">
    <property type="entry name" value="Tudor"/>
</dbReference>
<dbReference type="Gene3D" id="2.30.30.140">
    <property type="match status" value="7"/>
</dbReference>
<dbReference type="CDD" id="cd20379">
    <property type="entry name" value="Tudor_dTUD-like"/>
    <property type="match status" value="3"/>
</dbReference>
<dbReference type="OrthoDB" id="6341445at2759"/>
<feature type="region of interest" description="Disordered" evidence="1">
    <location>
        <begin position="808"/>
        <end position="829"/>
    </location>
</feature>
<feature type="domain" description="Tudor" evidence="2">
    <location>
        <begin position="627"/>
        <end position="685"/>
    </location>
</feature>
<dbReference type="FunFam" id="2.30.30.140:FF:000018">
    <property type="entry name" value="Serine/threonine-protein kinase 31"/>
    <property type="match status" value="1"/>
</dbReference>
<feature type="domain" description="Tudor" evidence="2">
    <location>
        <begin position="995"/>
        <end position="1058"/>
    </location>
</feature>
<feature type="domain" description="Tudor" evidence="2">
    <location>
        <begin position="401"/>
        <end position="464"/>
    </location>
</feature>
<sequence length="1777" mass="198051">MEWFKDQCDNVVISGSRHCFSKNQKNRQSKAIAHSSTIRGPRDTRTRRYCSDFRGSSFCNFTVLPTFILKIDSLDMAAASMLVQVTHIDDSIRGRQGPCVYFWGMTHDRSFYLTMELYLESIRQNLESKLPPLNLSALENMQVCCVLINHRWQRARIPELKLSHSGTIEVFCIDSGDTHSVPLALVRTLDIPGYEAENIRQCPPLASKFILADVVAPCGPGAHSRQWSELAIMYLKIHGENHTWKAVPMGMYGTHQGVRLFNSNNQLLATIMIQQSLGVAAQTYHEALSMCEVMNKQPAYMKPAFYTSPAMKLFPAGCNMAALTTPVRPAFAIPMSQKEQLHTYQRAYVINNLPSKGRHDVIVSHMSEGPFKFFVQMKSEASSLVNIRKKLNTIDPIPFHGTPVGSPCMAIHPADKLFHRGLITAVKDYGDPGCTCTVYFVDTGSQTQINISLICNIPDELLEPCLCAYRVSLFSVQEVSKLCGLIEIFASFVNSASNLQVEVVDDAKQEVNLYDEAGRSIRDLLGAIFSNFQSTTTNIPSAAASSLFSNATHMTVAEMPSLNLAAEEILYVSYTEKPGYFFGQLEKISLPDSKTELGTNSLNEMAIELSNAYSSETSPPHLYVDIESRLGHHGVVLWDLDQLYYRVRVTKELPNDVEVQFIDYGNSVCMPRSKILAPLGNLTRFRQPPYGVHCQLDLNVTLAVSKWNHLIRDKWIQVKMGPCIEGVYSVTFTNDPCNTEIVKILMGNASSKFVENVKTTSSKIETSPPVSVTLVSPQTPLAEKDNRQIKSSDYGNYSITFANRPCNKQSSIETNDEETRSRSNGSVTSGKGAGLVLATEILYSENTVLMECKASTAERPVKEAIVPEQLNLFCTPKLSSPITSTSQLQKSLPNGSENSEVRKELNRQVLPEMIEPQKPAVVLGIPKLEASPIQKQYFYPEQPGLSGLVKKVEVVFVNDPSDFYVHLPESFAALEDLAKRLKLVYSDESKPAVQNPTSGSACVVQYDEDNAWYRGRFVSSCDPHLLVPLAYVFFVDYGNTQICPIKRIKAIDEEFVKLNPLAFHCKLDGIDILQAWTAEEKNKFETCCFGKRLSATFAKQDSQAKYPIHLVEENEGGTVTINDIFRKLIFASIGPPSIAYSKLPISKTSMDVFLTCCHDLNQFYLRPFDDEGYQNQLEELEQFYSSLSPNELLEDQPSVGLPCVARFVEAGRYHRSQILTIHDEVAEVLFVDCGMKQDTPLSQLKRIIARFMTFPQLAWQCTLKGGKPSSPINAELQKDIDSCILTRDKLSVLLTSSGSESTDEVHEVELTLPTVGNVSQYLAQLNALECTSSITELELVSQNVTFAPAQVISTHAVLSYADSPTEFWIQLEPESVKDMVTRIGKLVADPQFVKTNNFTASIGKPCLAFYIEDRRWYRAVVEAVSEDSVTVSYIDYGNSCRVKNCDLRELPSDLAQIPALAYKCCQEGAEGFLAHVTDIYMHIITEMTVFTVKFVKVVDGVLYVRISEPDGTDLGDLCSEQPADVKMQEVSIESVAENAVAQPASTIIPGGGLSGNVVNTISSQVDGHPEESSVRDPQDYSVLSKTCIESVNQEPINTTQHVEGYIVYCLSPTQFWFQAKQDEMKVHKIQILLVEHYEKDSNAFQIKEKPVVGQIYGVYHPVYEGWYRAQIQNLADATTEVYFVDYGDTQTVPLENIRYLPSECVGIPPLAIRCSLKKPSKDWSQGTVEKFNKACSDSEKVCQVLFGAEDNGIVFVDSLFVGQSNVLDFFNADVETV</sequence>
<accession>A0A164UII7</accession>
<proteinExistence type="predicted"/>
<dbReference type="PANTHER" id="PTHR22948">
    <property type="entry name" value="TUDOR DOMAIN CONTAINING PROTEIN"/>
    <property type="match status" value="1"/>
</dbReference>
<feature type="domain" description="Tudor" evidence="2">
    <location>
        <begin position="1649"/>
        <end position="1707"/>
    </location>
</feature>
<organism evidence="3 4">
    <name type="scientific">Daphnia magna</name>
    <dbReference type="NCBI Taxonomy" id="35525"/>
    <lineage>
        <taxon>Eukaryota</taxon>
        <taxon>Metazoa</taxon>
        <taxon>Ecdysozoa</taxon>
        <taxon>Arthropoda</taxon>
        <taxon>Crustacea</taxon>
        <taxon>Branchiopoda</taxon>
        <taxon>Diplostraca</taxon>
        <taxon>Cladocera</taxon>
        <taxon>Anomopoda</taxon>
        <taxon>Daphniidae</taxon>
        <taxon>Daphnia</taxon>
    </lineage>
</organism>
<keyword evidence="4" id="KW-1185">Reference proteome</keyword>
<dbReference type="PROSITE" id="PS50304">
    <property type="entry name" value="TUDOR"/>
    <property type="match status" value="6"/>
</dbReference>
<comment type="caution">
    <text evidence="3">The sequence shown here is derived from an EMBL/GenBank/DDBJ whole genome shotgun (WGS) entry which is preliminary data.</text>
</comment>
<protein>
    <recommendedName>
        <fullName evidence="2">Tudor domain-containing protein</fullName>
    </recommendedName>
</protein>
<dbReference type="InterPro" id="IPR035437">
    <property type="entry name" value="SNase_OB-fold_sf"/>
</dbReference>
<evidence type="ECO:0000313" key="4">
    <source>
        <dbReference type="Proteomes" id="UP000076858"/>
    </source>
</evidence>
<dbReference type="STRING" id="35525.A0A164UII7"/>
<reference evidence="3 4" key="1">
    <citation type="submission" date="2016-03" db="EMBL/GenBank/DDBJ databases">
        <title>EvidentialGene: Evidence-directed Construction of Genes on Genomes.</title>
        <authorList>
            <person name="Gilbert D.G."/>
            <person name="Choi J.-H."/>
            <person name="Mockaitis K."/>
            <person name="Colbourne J."/>
            <person name="Pfrender M."/>
        </authorList>
    </citation>
    <scope>NUCLEOTIDE SEQUENCE [LARGE SCALE GENOMIC DNA]</scope>
    <source>
        <strain evidence="3 4">Xinb3</strain>
        <tissue evidence="3">Complete organism</tissue>
    </source>
</reference>
<dbReference type="Pfam" id="PF00567">
    <property type="entry name" value="TUDOR"/>
    <property type="match status" value="7"/>
</dbReference>
<dbReference type="InterPro" id="IPR050621">
    <property type="entry name" value="Tudor_domain_containing"/>
</dbReference>
<evidence type="ECO:0000259" key="2">
    <source>
        <dbReference type="PROSITE" id="PS50304"/>
    </source>
</evidence>
<dbReference type="GO" id="GO:0005737">
    <property type="term" value="C:cytoplasm"/>
    <property type="evidence" value="ECO:0007669"/>
    <property type="project" value="UniProtKB-ARBA"/>
</dbReference>
<gene>
    <name evidence="3" type="ORF">APZ42_024147</name>
</gene>
<dbReference type="SUPFAM" id="SSF63748">
    <property type="entry name" value="Tudor/PWWP/MBT"/>
    <property type="match status" value="7"/>
</dbReference>
<dbReference type="Proteomes" id="UP000076858">
    <property type="component" value="Unassembled WGS sequence"/>
</dbReference>
<dbReference type="PANTHER" id="PTHR22948:SF72">
    <property type="entry name" value="TUDOR DOMAIN-CONTAINING PROTEIN"/>
    <property type="match status" value="1"/>
</dbReference>
<dbReference type="Gene3D" id="2.40.50.90">
    <property type="match status" value="3"/>
</dbReference>
<name>A0A164UII7_9CRUS</name>
<evidence type="ECO:0000256" key="1">
    <source>
        <dbReference type="SAM" id="MobiDB-lite"/>
    </source>
</evidence>
<feature type="domain" description="Tudor" evidence="2">
    <location>
        <begin position="1399"/>
        <end position="1457"/>
    </location>
</feature>
<dbReference type="SMART" id="SM00333">
    <property type="entry name" value="TUDOR"/>
    <property type="match status" value="7"/>
</dbReference>
<evidence type="ECO:0000313" key="3">
    <source>
        <dbReference type="EMBL" id="KZS11393.1"/>
    </source>
</evidence>